<gene>
    <name evidence="1" type="ORF">LZC39_12150</name>
</gene>
<name>A0AAW5EDC6_CAMJU</name>
<evidence type="ECO:0000313" key="2">
    <source>
        <dbReference type="Proteomes" id="UP001199644"/>
    </source>
</evidence>
<accession>A0AAW5EDC6</accession>
<feature type="non-terminal residue" evidence="1">
    <location>
        <position position="24"/>
    </location>
</feature>
<dbReference type="RefSeq" id="WP_240381645.1">
    <property type="nucleotide sequence ID" value="NZ_JAJUOL010000436.1"/>
</dbReference>
<protein>
    <submittedName>
        <fullName evidence="1">Uncharacterized protein</fullName>
    </submittedName>
</protein>
<dbReference type="Proteomes" id="UP001199644">
    <property type="component" value="Unassembled WGS sequence"/>
</dbReference>
<sequence length="24" mass="2884">MGKFVNNVNEFFDFCKQNEVLFVD</sequence>
<dbReference type="EMBL" id="JAJUOL010000436">
    <property type="protein sequence ID" value="MCH3852841.1"/>
    <property type="molecule type" value="Genomic_DNA"/>
</dbReference>
<reference evidence="1" key="1">
    <citation type="submission" date="2021-12" db="EMBL/GenBank/DDBJ databases">
        <title>Prevalence of phenicol resistance gene fexA in Campylobacter isolated from poultry supply chain.</title>
        <authorList>
            <person name="Tang B."/>
            <person name="Zheng X."/>
            <person name="Lin J."/>
            <person name="Lin R."/>
            <person name="Yang H."/>
            <person name="Shen Z."/>
            <person name="Xia F."/>
        </authorList>
    </citation>
    <scope>NUCLEOTIDE SEQUENCE</scope>
    <source>
        <strain evidence="1">CJHN2011004</strain>
    </source>
</reference>
<comment type="caution">
    <text evidence="1">The sequence shown here is derived from an EMBL/GenBank/DDBJ whole genome shotgun (WGS) entry which is preliminary data.</text>
</comment>
<proteinExistence type="predicted"/>
<organism evidence="1 2">
    <name type="scientific">Campylobacter jejuni</name>
    <dbReference type="NCBI Taxonomy" id="197"/>
    <lineage>
        <taxon>Bacteria</taxon>
        <taxon>Pseudomonadati</taxon>
        <taxon>Campylobacterota</taxon>
        <taxon>Epsilonproteobacteria</taxon>
        <taxon>Campylobacterales</taxon>
        <taxon>Campylobacteraceae</taxon>
        <taxon>Campylobacter</taxon>
    </lineage>
</organism>
<dbReference type="AlphaFoldDB" id="A0AAW5EDC6"/>
<evidence type="ECO:0000313" key="1">
    <source>
        <dbReference type="EMBL" id="MCH3852841.1"/>
    </source>
</evidence>